<feature type="signal peptide" evidence="1">
    <location>
        <begin position="1"/>
        <end position="26"/>
    </location>
</feature>
<evidence type="ECO:0000256" key="1">
    <source>
        <dbReference type="SAM" id="SignalP"/>
    </source>
</evidence>
<name>A0AAV0XDU6_9HEMI</name>
<evidence type="ECO:0000313" key="3">
    <source>
        <dbReference type="Proteomes" id="UP001160148"/>
    </source>
</evidence>
<evidence type="ECO:0000313" key="2">
    <source>
        <dbReference type="EMBL" id="CAI6366048.1"/>
    </source>
</evidence>
<dbReference type="EMBL" id="CARXXK010000004">
    <property type="protein sequence ID" value="CAI6366048.1"/>
    <property type="molecule type" value="Genomic_DNA"/>
</dbReference>
<gene>
    <name evidence="2" type="ORF">MEUPH1_LOCUS20680</name>
</gene>
<proteinExistence type="predicted"/>
<sequence>MATYNNHMILILVCFSMVSLSSSSFADNMTELGALLNAISCSDGSSIGTKVIKGVEFFSSLGNIFIPDSITKHLQFEPECKNYSAAVNDAKLLYEDLIIIKSADIFSNYYAMLDFYYLAANITEYLIDKPRGDENEALSYKPILPTIRGSCDLQIKPLDVRIKEYYTGINGMKSRSKRGFWGTTLSLFSKTVVKAITNSVKRKYHTLYSIKKNPKLIFNHINGLSVAKALAYEAAFVSVNSASRYYLKKEQCLPPALRSEYCTNLENRSNMHSKVLDAYSHCVNLLSNYNTDPVDPQ</sequence>
<protein>
    <submittedName>
        <fullName evidence="2">Uncharacterized protein</fullName>
    </submittedName>
</protein>
<organism evidence="2 3">
    <name type="scientific">Macrosiphum euphorbiae</name>
    <name type="common">potato aphid</name>
    <dbReference type="NCBI Taxonomy" id="13131"/>
    <lineage>
        <taxon>Eukaryota</taxon>
        <taxon>Metazoa</taxon>
        <taxon>Ecdysozoa</taxon>
        <taxon>Arthropoda</taxon>
        <taxon>Hexapoda</taxon>
        <taxon>Insecta</taxon>
        <taxon>Pterygota</taxon>
        <taxon>Neoptera</taxon>
        <taxon>Paraneoptera</taxon>
        <taxon>Hemiptera</taxon>
        <taxon>Sternorrhyncha</taxon>
        <taxon>Aphidomorpha</taxon>
        <taxon>Aphidoidea</taxon>
        <taxon>Aphididae</taxon>
        <taxon>Macrosiphini</taxon>
        <taxon>Macrosiphum</taxon>
    </lineage>
</organism>
<keyword evidence="1" id="KW-0732">Signal</keyword>
<dbReference type="Proteomes" id="UP001160148">
    <property type="component" value="Unassembled WGS sequence"/>
</dbReference>
<keyword evidence="3" id="KW-1185">Reference proteome</keyword>
<dbReference type="AlphaFoldDB" id="A0AAV0XDU6"/>
<reference evidence="2 3" key="1">
    <citation type="submission" date="2023-01" db="EMBL/GenBank/DDBJ databases">
        <authorList>
            <person name="Whitehead M."/>
        </authorList>
    </citation>
    <scope>NUCLEOTIDE SEQUENCE [LARGE SCALE GENOMIC DNA]</scope>
</reference>
<feature type="chain" id="PRO_5043460429" evidence="1">
    <location>
        <begin position="27"/>
        <end position="297"/>
    </location>
</feature>
<accession>A0AAV0XDU6</accession>
<comment type="caution">
    <text evidence="2">The sequence shown here is derived from an EMBL/GenBank/DDBJ whole genome shotgun (WGS) entry which is preliminary data.</text>
</comment>